<dbReference type="Gene3D" id="1.10.10.10">
    <property type="entry name" value="Winged helix-like DNA-binding domain superfamily/Winged helix DNA-binding domain"/>
    <property type="match status" value="1"/>
</dbReference>
<feature type="domain" description="RNA polymerase sigma-70 region 2" evidence="7">
    <location>
        <begin position="34"/>
        <end position="100"/>
    </location>
</feature>
<dbReference type="PANTHER" id="PTHR43133">
    <property type="entry name" value="RNA POLYMERASE ECF-TYPE SIGMA FACTO"/>
    <property type="match status" value="1"/>
</dbReference>
<dbReference type="InterPro" id="IPR013325">
    <property type="entry name" value="RNA_pol_sigma_r2"/>
</dbReference>
<dbReference type="InterPro" id="IPR036388">
    <property type="entry name" value="WH-like_DNA-bd_sf"/>
</dbReference>
<reference evidence="9 10" key="1">
    <citation type="submission" date="2014-07" db="EMBL/GenBank/DDBJ databases">
        <title>Tepidicaulis marinum gen. nov., sp. nov., a novel marine bacterium denitrifying nitrate to nitrous oxide strictly under microaerobic conditions.</title>
        <authorList>
            <person name="Takeuchi M."/>
            <person name="Yamagishi T."/>
            <person name="Kamagata Y."/>
            <person name="Oshima K."/>
            <person name="Hattori M."/>
            <person name="Katayama T."/>
            <person name="Hanada S."/>
            <person name="Tamaki H."/>
            <person name="Marumo K."/>
            <person name="Maeda H."/>
            <person name="Nedachi M."/>
            <person name="Iwasaki W."/>
            <person name="Suwa Y."/>
            <person name="Sakata S."/>
        </authorList>
    </citation>
    <scope>NUCLEOTIDE SEQUENCE [LARGE SCALE GENOMIC DNA]</scope>
    <source>
        <strain evidence="9 10">MA2</strain>
    </source>
</reference>
<evidence type="ECO:0000256" key="6">
    <source>
        <dbReference type="RuleBase" id="RU000716"/>
    </source>
</evidence>
<dbReference type="SUPFAM" id="SSF88659">
    <property type="entry name" value="Sigma3 and sigma4 domains of RNA polymerase sigma factors"/>
    <property type="match status" value="1"/>
</dbReference>
<accession>A0A081BDU8</accession>
<dbReference type="GO" id="GO:0006352">
    <property type="term" value="P:DNA-templated transcription initiation"/>
    <property type="evidence" value="ECO:0007669"/>
    <property type="project" value="InterPro"/>
</dbReference>
<dbReference type="AlphaFoldDB" id="A0A081BDU8"/>
<dbReference type="STRING" id="1333998.M2A_2715"/>
<proteinExistence type="inferred from homology"/>
<dbReference type="CDD" id="cd06171">
    <property type="entry name" value="Sigma70_r4"/>
    <property type="match status" value="1"/>
</dbReference>
<comment type="similarity">
    <text evidence="1 6">Belongs to the sigma-70 factor family. ECF subfamily.</text>
</comment>
<keyword evidence="5 6" id="KW-0804">Transcription</keyword>
<dbReference type="Pfam" id="PF04542">
    <property type="entry name" value="Sigma70_r2"/>
    <property type="match status" value="1"/>
</dbReference>
<name>A0A081BDU8_9HYPH</name>
<keyword evidence="2 6" id="KW-0805">Transcription regulation</keyword>
<dbReference type="RefSeq" id="WP_045448647.1">
    <property type="nucleotide sequence ID" value="NZ_BBIO01000016.1"/>
</dbReference>
<dbReference type="SUPFAM" id="SSF88946">
    <property type="entry name" value="Sigma2 domain of RNA polymerase sigma factors"/>
    <property type="match status" value="1"/>
</dbReference>
<dbReference type="InterPro" id="IPR039425">
    <property type="entry name" value="RNA_pol_sigma-70-like"/>
</dbReference>
<evidence type="ECO:0000256" key="4">
    <source>
        <dbReference type="ARBA" id="ARBA00023125"/>
    </source>
</evidence>
<dbReference type="Pfam" id="PF04545">
    <property type="entry name" value="Sigma70_r4"/>
    <property type="match status" value="1"/>
</dbReference>
<sequence>MSKMQASELDTGALNDCLSRIAAQADRGAFLQVFDHFGPRLKYFLLQKGCTDGEADDLVQDVMLTVWRKAKQYDPAKAAASTWIYTIARNRFIDAKRRERVMVDIDTCPEAEQVSEGTAEDEISQSELAQGVAAAMADLPAAQAEVIQMAFIDGKTHSEIAEELGVPLGTIKSRIRLAFARLRDVLESHR</sequence>
<evidence type="ECO:0000313" key="9">
    <source>
        <dbReference type="EMBL" id="GAK46216.1"/>
    </source>
</evidence>
<evidence type="ECO:0000256" key="1">
    <source>
        <dbReference type="ARBA" id="ARBA00010641"/>
    </source>
</evidence>
<keyword evidence="4 6" id="KW-0238">DNA-binding</keyword>
<dbReference type="PROSITE" id="PS01063">
    <property type="entry name" value="SIGMA70_ECF"/>
    <property type="match status" value="1"/>
</dbReference>
<dbReference type="InterPro" id="IPR014284">
    <property type="entry name" value="RNA_pol_sigma-70_dom"/>
</dbReference>
<organism evidence="9 10">
    <name type="scientific">Tepidicaulis marinus</name>
    <dbReference type="NCBI Taxonomy" id="1333998"/>
    <lineage>
        <taxon>Bacteria</taxon>
        <taxon>Pseudomonadati</taxon>
        <taxon>Pseudomonadota</taxon>
        <taxon>Alphaproteobacteria</taxon>
        <taxon>Hyphomicrobiales</taxon>
        <taxon>Parvibaculaceae</taxon>
        <taxon>Tepidicaulis</taxon>
    </lineage>
</organism>
<evidence type="ECO:0000313" key="10">
    <source>
        <dbReference type="Proteomes" id="UP000028702"/>
    </source>
</evidence>
<gene>
    <name evidence="9" type="ORF">M2A_2715</name>
</gene>
<dbReference type="InterPro" id="IPR007627">
    <property type="entry name" value="RNA_pol_sigma70_r2"/>
</dbReference>
<feature type="domain" description="RNA polymerase sigma-70 region 4" evidence="8">
    <location>
        <begin position="135"/>
        <end position="183"/>
    </location>
</feature>
<dbReference type="InterPro" id="IPR007630">
    <property type="entry name" value="RNA_pol_sigma70_r4"/>
</dbReference>
<comment type="caution">
    <text evidence="9">The sequence shown here is derived from an EMBL/GenBank/DDBJ whole genome shotgun (WGS) entry which is preliminary data.</text>
</comment>
<protein>
    <recommendedName>
        <fullName evidence="6">RNA polymerase sigma factor</fullName>
    </recommendedName>
</protein>
<dbReference type="NCBIfam" id="TIGR02937">
    <property type="entry name" value="sigma70-ECF"/>
    <property type="match status" value="1"/>
</dbReference>
<evidence type="ECO:0000259" key="8">
    <source>
        <dbReference type="Pfam" id="PF04545"/>
    </source>
</evidence>
<dbReference type="InterPro" id="IPR013324">
    <property type="entry name" value="RNA_pol_sigma_r3/r4-like"/>
</dbReference>
<dbReference type="Gene3D" id="1.10.1740.10">
    <property type="match status" value="1"/>
</dbReference>
<dbReference type="EMBL" id="BBIO01000016">
    <property type="protein sequence ID" value="GAK46216.1"/>
    <property type="molecule type" value="Genomic_DNA"/>
</dbReference>
<dbReference type="PANTHER" id="PTHR43133:SF62">
    <property type="entry name" value="RNA POLYMERASE SIGMA FACTOR SIGZ"/>
    <property type="match status" value="1"/>
</dbReference>
<evidence type="ECO:0000256" key="5">
    <source>
        <dbReference type="ARBA" id="ARBA00023163"/>
    </source>
</evidence>
<evidence type="ECO:0000256" key="2">
    <source>
        <dbReference type="ARBA" id="ARBA00023015"/>
    </source>
</evidence>
<keyword evidence="10" id="KW-1185">Reference proteome</keyword>
<dbReference type="Proteomes" id="UP000028702">
    <property type="component" value="Unassembled WGS sequence"/>
</dbReference>
<dbReference type="eggNOG" id="COG1595">
    <property type="taxonomic scope" value="Bacteria"/>
</dbReference>
<dbReference type="GO" id="GO:0016987">
    <property type="term" value="F:sigma factor activity"/>
    <property type="evidence" value="ECO:0007669"/>
    <property type="project" value="UniProtKB-KW"/>
</dbReference>
<evidence type="ECO:0000256" key="3">
    <source>
        <dbReference type="ARBA" id="ARBA00023082"/>
    </source>
</evidence>
<dbReference type="GO" id="GO:0003677">
    <property type="term" value="F:DNA binding"/>
    <property type="evidence" value="ECO:0007669"/>
    <property type="project" value="UniProtKB-KW"/>
</dbReference>
<keyword evidence="3 6" id="KW-0731">Sigma factor</keyword>
<evidence type="ECO:0000259" key="7">
    <source>
        <dbReference type="Pfam" id="PF04542"/>
    </source>
</evidence>
<dbReference type="InterPro" id="IPR000838">
    <property type="entry name" value="RNA_pol_sigma70_ECF_CS"/>
</dbReference>